<dbReference type="Gene3D" id="3.40.50.10860">
    <property type="entry name" value="Leucine Dehydrogenase, chain A, domain 1"/>
    <property type="match status" value="1"/>
</dbReference>
<dbReference type="AlphaFoldDB" id="A0A0T5X8J9"/>
<dbReference type="Proteomes" id="UP000005273">
    <property type="component" value="Unassembled WGS sequence"/>
</dbReference>
<evidence type="ECO:0000313" key="9">
    <source>
        <dbReference type="EMBL" id="KRT34683.1"/>
    </source>
</evidence>
<evidence type="ECO:0000256" key="4">
    <source>
        <dbReference type="PIRSR" id="PIRSR000185-1"/>
    </source>
</evidence>
<proteinExistence type="inferred from homology"/>
<dbReference type="GO" id="GO:0004352">
    <property type="term" value="F:glutamate dehydrogenase (NAD+) activity"/>
    <property type="evidence" value="ECO:0007669"/>
    <property type="project" value="TreeGrafter"/>
</dbReference>
<dbReference type="SMART" id="SM00839">
    <property type="entry name" value="ELFV_dehydrog"/>
    <property type="match status" value="1"/>
</dbReference>
<evidence type="ECO:0000313" key="10">
    <source>
        <dbReference type="Proteomes" id="UP000005273"/>
    </source>
</evidence>
<dbReference type="GO" id="GO:0000166">
    <property type="term" value="F:nucleotide binding"/>
    <property type="evidence" value="ECO:0007669"/>
    <property type="project" value="UniProtKB-KW"/>
</dbReference>
<feature type="binding site" evidence="5">
    <location>
        <position position="347"/>
    </location>
    <ligand>
        <name>substrate</name>
    </ligand>
</feature>
<evidence type="ECO:0000256" key="2">
    <source>
        <dbReference type="ARBA" id="ARBA00023002"/>
    </source>
</evidence>
<comment type="similarity">
    <text evidence="1 3 7">Belongs to the Glu/Leu/Phe/Val dehydrogenases family.</text>
</comment>
<keyword evidence="5" id="KW-0520">NAD</keyword>
<dbReference type="InterPro" id="IPR033922">
    <property type="entry name" value="NAD_bind_Glu_DH"/>
</dbReference>
<dbReference type="PRINTS" id="PR00082">
    <property type="entry name" value="GLFDHDRGNASE"/>
</dbReference>
<feature type="binding site" evidence="5">
    <location>
        <position position="92"/>
    </location>
    <ligand>
        <name>substrate</name>
    </ligand>
</feature>
<protein>
    <recommendedName>
        <fullName evidence="3">Glutamate dehydrogenase</fullName>
    </recommendedName>
</protein>
<feature type="binding site" evidence="5">
    <location>
        <position position="219"/>
    </location>
    <ligand>
        <name>NAD(+)</name>
        <dbReference type="ChEBI" id="CHEBI:57540"/>
    </ligand>
</feature>
<feature type="active site" description="Proton donor" evidence="4">
    <location>
        <position position="104"/>
    </location>
</feature>
<feature type="binding site" evidence="5">
    <location>
        <position position="68"/>
    </location>
    <ligand>
        <name>substrate</name>
    </ligand>
</feature>
<evidence type="ECO:0000256" key="6">
    <source>
        <dbReference type="PIRSR" id="PIRSR000185-3"/>
    </source>
</evidence>
<dbReference type="OrthoDB" id="9803297at2"/>
<dbReference type="SUPFAM" id="SSF53223">
    <property type="entry name" value="Aminoacid dehydrogenase-like, N-terminal domain"/>
    <property type="match status" value="1"/>
</dbReference>
<dbReference type="GO" id="GO:0006538">
    <property type="term" value="P:L-glutamate catabolic process"/>
    <property type="evidence" value="ECO:0007669"/>
    <property type="project" value="TreeGrafter"/>
</dbReference>
<keyword evidence="5" id="KW-0547">Nucleotide-binding</keyword>
<gene>
    <name evidence="9" type="ORF">HMPREF1705_03922</name>
</gene>
<dbReference type="SUPFAM" id="SSF51735">
    <property type="entry name" value="NAD(P)-binding Rossmann-fold domains"/>
    <property type="match status" value="1"/>
</dbReference>
<feature type="binding site" evidence="5">
    <location>
        <position position="188"/>
    </location>
    <ligand>
        <name>NAD(+)</name>
        <dbReference type="ChEBI" id="CHEBI:57540"/>
    </ligand>
</feature>
<comment type="caution">
    <text evidence="9">The sequence shown here is derived from an EMBL/GenBank/DDBJ whole genome shotgun (WGS) entry which is preliminary data.</text>
</comment>
<feature type="domain" description="Glutamate/phenylalanine/leucine/valine/L-tryptophan dehydrogenase C-terminal" evidence="8">
    <location>
        <begin position="181"/>
        <end position="411"/>
    </location>
</feature>
<reference evidence="10" key="1">
    <citation type="submission" date="2012-09" db="EMBL/GenBank/DDBJ databases">
        <authorList>
            <person name="Weinstock G."/>
            <person name="Sodergren E."/>
            <person name="Clifton S."/>
            <person name="Fulton L."/>
            <person name="Fulton B."/>
            <person name="Courtney L."/>
            <person name="Fronick C."/>
            <person name="Harrison M."/>
            <person name="Strong C."/>
            <person name="Farmer C."/>
            <person name="Delehaunty K."/>
            <person name="Markovic C."/>
            <person name="Hall O."/>
            <person name="Minx P."/>
            <person name="Tomlinson C."/>
            <person name="Mitreva M."/>
            <person name="Nelson J."/>
            <person name="Hou S."/>
            <person name="Wollam A."/>
            <person name="Pepin K.H."/>
            <person name="Johnson M."/>
            <person name="Bhonagiri V."/>
            <person name="Nash W.E."/>
            <person name="Suruliraj S."/>
            <person name="Warren W."/>
            <person name="Chinwalla A."/>
            <person name="Mardis E.R."/>
            <person name="Wilson R.K."/>
        </authorList>
    </citation>
    <scope>NUCLEOTIDE SEQUENCE [LARGE SCALE GENOMIC DNA]</scope>
    <source>
        <strain evidence="10">OS1</strain>
    </source>
</reference>
<dbReference type="InterPro" id="IPR006097">
    <property type="entry name" value="Glu/Leu/Phe/Val/Trp_DH_dimer"/>
</dbReference>
<dbReference type="Gene3D" id="3.40.50.720">
    <property type="entry name" value="NAD(P)-binding Rossmann-like Domain"/>
    <property type="match status" value="1"/>
</dbReference>
<dbReference type="Pfam" id="PF00208">
    <property type="entry name" value="ELFV_dehydrog"/>
    <property type="match status" value="1"/>
</dbReference>
<dbReference type="InterPro" id="IPR033524">
    <property type="entry name" value="Glu/Leu/Phe/Val_DH_AS"/>
</dbReference>
<dbReference type="InterPro" id="IPR046346">
    <property type="entry name" value="Aminoacid_DH-like_N_sf"/>
</dbReference>
<dbReference type="InterPro" id="IPR036291">
    <property type="entry name" value="NAD(P)-bd_dom_sf"/>
</dbReference>
<dbReference type="InterPro" id="IPR014362">
    <property type="entry name" value="Glu_DH"/>
</dbReference>
<evidence type="ECO:0000256" key="1">
    <source>
        <dbReference type="ARBA" id="ARBA00006382"/>
    </source>
</evidence>
<dbReference type="RefSeq" id="WP_009200442.1">
    <property type="nucleotide sequence ID" value="NZ_ACJX03000001.1"/>
</dbReference>
<evidence type="ECO:0000256" key="7">
    <source>
        <dbReference type="RuleBase" id="RU004417"/>
    </source>
</evidence>
<evidence type="ECO:0000259" key="8">
    <source>
        <dbReference type="SMART" id="SM00839"/>
    </source>
</evidence>
<name>A0A0T5X8J9_9BACT</name>
<dbReference type="eggNOG" id="COG0334">
    <property type="taxonomic scope" value="Bacteria"/>
</dbReference>
<dbReference type="PANTHER" id="PTHR11606">
    <property type="entry name" value="GLUTAMATE DEHYDROGENASE"/>
    <property type="match status" value="1"/>
</dbReference>
<dbReference type="STRING" id="592015.HMPREF1705_03922"/>
<sequence length="414" mass="45750">MQLNPYEMLKKQIDDAARYIDIDPEYFDILKEPREILEVSLPVRLSDGSIKVFKGWRCHYNNALGPYKGGIRYHVQVNRDEVIALAGWMTIKCAVAQLPFGGGKGGINCSPADLSIDELEKLTRAYALGISRFIGTDYDVPAPDVNTNPQIMAWIADTYEKIKGFSQPSVITGKPVEVGGSLGRSKATAQGGVYVLTEALKALNFNNKDLSCAIEGYGNAGSYMHLLLEKMGIKVIAVSDTRGGIYNPKGLPASELKEHKMKNRTVSNFPEGENITDRELLSSNADILIPAALEGMINETNVSDIKAKIILELANGPVTPQAEKMLSDNGVLIIPDVLANSGGVIVSYFEWVQGRSGEYWDESTVDKKLYNRITEAFREIWEIKGRKKIKMREAAYVTAIGRISQAMRIRGIWP</sequence>
<dbReference type="PROSITE" id="PS00074">
    <property type="entry name" value="GLFV_DEHYDROGENASE"/>
    <property type="match status" value="1"/>
</dbReference>
<dbReference type="EMBL" id="ACJX03000001">
    <property type="protein sequence ID" value="KRT34683.1"/>
    <property type="molecule type" value="Genomic_DNA"/>
</dbReference>
<keyword evidence="2 3" id="KW-0560">Oxidoreductase</keyword>
<feature type="site" description="Important for catalysis" evidence="6">
    <location>
        <position position="144"/>
    </location>
</feature>
<organism evidence="9 10">
    <name type="scientific">Acetomicrobium hydrogeniformans ATCC BAA-1850</name>
    <dbReference type="NCBI Taxonomy" id="592015"/>
    <lineage>
        <taxon>Bacteria</taxon>
        <taxon>Thermotogati</taxon>
        <taxon>Synergistota</taxon>
        <taxon>Synergistia</taxon>
        <taxon>Synergistales</taxon>
        <taxon>Acetomicrobiaceae</taxon>
        <taxon>Acetomicrobium</taxon>
    </lineage>
</organism>
<keyword evidence="10" id="KW-1185">Reference proteome</keyword>
<evidence type="ECO:0000256" key="3">
    <source>
        <dbReference type="PIRNR" id="PIRNR000185"/>
    </source>
</evidence>
<dbReference type="PANTHER" id="PTHR11606:SF13">
    <property type="entry name" value="GLUTAMATE DEHYDROGENASE 1, MITOCHONDRIAL"/>
    <property type="match status" value="1"/>
</dbReference>
<dbReference type="InterPro" id="IPR006095">
    <property type="entry name" value="Glu/Leu/Phe/Val/Trp_DH"/>
</dbReference>
<evidence type="ECO:0000256" key="5">
    <source>
        <dbReference type="PIRSR" id="PIRSR000185-2"/>
    </source>
</evidence>
<accession>A0A0T5X8J9</accession>
<dbReference type="CDD" id="cd01076">
    <property type="entry name" value="NAD_bind_1_Glu_DH"/>
    <property type="match status" value="1"/>
</dbReference>
<dbReference type="Pfam" id="PF02812">
    <property type="entry name" value="ELFV_dehydrog_N"/>
    <property type="match status" value="1"/>
</dbReference>
<dbReference type="InterPro" id="IPR006096">
    <property type="entry name" value="Glu/Leu/Phe/Val/Trp_DH_C"/>
</dbReference>
<dbReference type="PIRSF" id="PIRSF000185">
    <property type="entry name" value="Glu_DH"/>
    <property type="match status" value="1"/>
</dbReference>